<evidence type="ECO:0000259" key="7">
    <source>
        <dbReference type="PROSITE" id="PS50157"/>
    </source>
</evidence>
<dbReference type="SMART" id="SM00355">
    <property type="entry name" value="ZnF_C2H2"/>
    <property type="match status" value="3"/>
</dbReference>
<reference evidence="9 10" key="1">
    <citation type="submission" date="2021-04" db="EMBL/GenBank/DDBJ databases">
        <authorList>
            <person name="Bliznina A."/>
        </authorList>
    </citation>
    <scope>NUCLEOTIDE SEQUENCE [LARGE SCALE GENOMIC DNA]</scope>
</reference>
<dbReference type="InterPro" id="IPR009003">
    <property type="entry name" value="Peptidase_S1_PA"/>
</dbReference>
<feature type="domain" description="Peptidase S1" evidence="8">
    <location>
        <begin position="480"/>
        <end position="724"/>
    </location>
</feature>
<dbReference type="Pfam" id="PF00431">
    <property type="entry name" value="CUB"/>
    <property type="match status" value="1"/>
</dbReference>
<name>A0ABN7RNU8_OIKDI</name>
<dbReference type="PANTHER" id="PTHR24252">
    <property type="entry name" value="ACROSIN-RELATED"/>
    <property type="match status" value="1"/>
</dbReference>
<keyword evidence="1 3" id="KW-1015">Disulfide bond</keyword>
<dbReference type="InterPro" id="IPR000859">
    <property type="entry name" value="CUB_dom"/>
</dbReference>
<dbReference type="Pfam" id="PF00089">
    <property type="entry name" value="Trypsin"/>
    <property type="match status" value="3"/>
</dbReference>
<dbReference type="InterPro" id="IPR033116">
    <property type="entry name" value="TRYPSIN_SER"/>
</dbReference>
<evidence type="ECO:0000256" key="3">
    <source>
        <dbReference type="PROSITE-ProRule" id="PRU00059"/>
    </source>
</evidence>
<evidence type="ECO:0000256" key="5">
    <source>
        <dbReference type="SAM" id="MobiDB-lite"/>
    </source>
</evidence>
<dbReference type="InterPro" id="IPR013087">
    <property type="entry name" value="Znf_C2H2_type"/>
</dbReference>
<feature type="domain" description="C2H2-type" evidence="7">
    <location>
        <begin position="319"/>
        <end position="346"/>
    </location>
</feature>
<feature type="domain" description="C2H2-type" evidence="7">
    <location>
        <begin position="291"/>
        <end position="318"/>
    </location>
</feature>
<dbReference type="InterPro" id="IPR036236">
    <property type="entry name" value="Znf_C2H2_sf"/>
</dbReference>
<accession>A0ABN7RNU8</accession>
<keyword evidence="4" id="KW-0175">Coiled coil</keyword>
<keyword evidence="2" id="KW-0862">Zinc</keyword>
<dbReference type="PROSITE" id="PS50157">
    <property type="entry name" value="ZINC_FINGER_C2H2_2"/>
    <property type="match status" value="3"/>
</dbReference>
<evidence type="ECO:0000256" key="2">
    <source>
        <dbReference type="PROSITE-ProRule" id="PRU00042"/>
    </source>
</evidence>
<feature type="disulfide bond" evidence="3">
    <location>
        <begin position="824"/>
        <end position="841"/>
    </location>
</feature>
<dbReference type="Gene3D" id="3.30.160.60">
    <property type="entry name" value="Classic Zinc Finger"/>
    <property type="match status" value="3"/>
</dbReference>
<evidence type="ECO:0000259" key="8">
    <source>
        <dbReference type="PROSITE" id="PS50240"/>
    </source>
</evidence>
<dbReference type="PANTHER" id="PTHR24252:SF7">
    <property type="entry name" value="HYALIN"/>
    <property type="match status" value="1"/>
</dbReference>
<dbReference type="Pfam" id="PF00096">
    <property type="entry name" value="zf-C2H2"/>
    <property type="match status" value="2"/>
</dbReference>
<proteinExistence type="predicted"/>
<dbReference type="SUPFAM" id="SSF57667">
    <property type="entry name" value="beta-beta-alpha zinc fingers"/>
    <property type="match status" value="2"/>
</dbReference>
<evidence type="ECO:0000313" key="9">
    <source>
        <dbReference type="EMBL" id="CAG5079804.1"/>
    </source>
</evidence>
<feature type="region of interest" description="Disordered" evidence="5">
    <location>
        <begin position="1"/>
        <end position="25"/>
    </location>
</feature>
<dbReference type="InterPro" id="IPR043504">
    <property type="entry name" value="Peptidase_S1_PA_chymotrypsin"/>
</dbReference>
<feature type="region of interest" description="Disordered" evidence="5">
    <location>
        <begin position="216"/>
        <end position="235"/>
    </location>
</feature>
<dbReference type="Gene3D" id="2.40.10.10">
    <property type="entry name" value="Trypsin-like serine proteases"/>
    <property type="match status" value="3"/>
</dbReference>
<gene>
    <name evidence="9" type="ORF">OKIOD_LOCUS935</name>
</gene>
<dbReference type="CDD" id="cd00041">
    <property type="entry name" value="CUB"/>
    <property type="match status" value="1"/>
</dbReference>
<dbReference type="PROSITE" id="PS00028">
    <property type="entry name" value="ZINC_FINGER_C2H2_1"/>
    <property type="match status" value="3"/>
</dbReference>
<dbReference type="SUPFAM" id="SSF50494">
    <property type="entry name" value="Trypsin-like serine proteases"/>
    <property type="match status" value="2"/>
</dbReference>
<keyword evidence="10" id="KW-1185">Reference proteome</keyword>
<feature type="domain" description="C2H2-type" evidence="7">
    <location>
        <begin position="347"/>
        <end position="374"/>
    </location>
</feature>
<protein>
    <submittedName>
        <fullName evidence="9">Oidioi.mRNA.OKI2018_I69.PAR.g9377.t1.cds</fullName>
    </submittedName>
</protein>
<dbReference type="SUPFAM" id="SSF49854">
    <property type="entry name" value="Spermadhesin, CUB domain"/>
    <property type="match status" value="1"/>
</dbReference>
<dbReference type="CDD" id="cd00190">
    <property type="entry name" value="Tryp_SPc"/>
    <property type="match status" value="2"/>
</dbReference>
<evidence type="ECO:0000313" key="10">
    <source>
        <dbReference type="Proteomes" id="UP001158576"/>
    </source>
</evidence>
<feature type="domain" description="CUB" evidence="6">
    <location>
        <begin position="763"/>
        <end position="879"/>
    </location>
</feature>
<feature type="coiled-coil region" evidence="4">
    <location>
        <begin position="363"/>
        <end position="390"/>
    </location>
</feature>
<evidence type="ECO:0000256" key="4">
    <source>
        <dbReference type="SAM" id="Coils"/>
    </source>
</evidence>
<dbReference type="InterPro" id="IPR001254">
    <property type="entry name" value="Trypsin_dom"/>
</dbReference>
<dbReference type="SMART" id="SM00020">
    <property type="entry name" value="Tryp_SPc"/>
    <property type="match status" value="2"/>
</dbReference>
<evidence type="ECO:0000256" key="1">
    <source>
        <dbReference type="ARBA" id="ARBA00023157"/>
    </source>
</evidence>
<keyword evidence="2" id="KW-0863">Zinc-finger</keyword>
<dbReference type="EMBL" id="OU015568">
    <property type="protein sequence ID" value="CAG5079804.1"/>
    <property type="molecule type" value="Genomic_DNA"/>
</dbReference>
<dbReference type="PROSITE" id="PS01180">
    <property type="entry name" value="CUB"/>
    <property type="match status" value="1"/>
</dbReference>
<comment type="caution">
    <text evidence="3">Lacks conserved residue(s) required for the propagation of feature annotation.</text>
</comment>
<dbReference type="PROSITE" id="PS50240">
    <property type="entry name" value="TRYPSIN_DOM"/>
    <property type="match status" value="2"/>
</dbReference>
<dbReference type="Gene3D" id="2.60.120.290">
    <property type="entry name" value="Spermadhesin, CUB domain"/>
    <property type="match status" value="1"/>
</dbReference>
<feature type="domain" description="Peptidase S1" evidence="8">
    <location>
        <begin position="923"/>
        <end position="1158"/>
    </location>
</feature>
<dbReference type="PROSITE" id="PS00135">
    <property type="entry name" value="TRYPSIN_SER"/>
    <property type="match status" value="1"/>
</dbReference>
<sequence length="1164" mass="131066">MKNYKASGSFEDKKNLGESSGKSVTIKIDEDIQQVATDEHHARQAAQITGATPYHIAKQPNKQTGQEVTLSTSNSLDVLLRPTPSPMLEEVEEIEEETETIDIKTQPQDHEISYIQAPSIQRNQPAFVKMADGKIQQVMMQSPLQKQRQIFMGPNGQLFEIQSAEPKQQPQQPIVLVLPNSKNGETQKLILPPNLLGNSNNGQQIIYVINNSNANSNDSQSKASGSNMGSTSGFAKSSSNVNVIDLAATRAGIRSTEIDVKEEDKMVKADVQGHHAYPSPFSQVPVQDRSHQCKFCHKRFARSDECKRHERIHTDTRPFACTYCDRRFTRKDHLRTHTRCHTKEKPYKCPICDRSFARSDERIRHLKIHIKRGETTMEEAKNKISQALRDQTLQRKTHIIFEEVKSQTHSIQGCFDQLPKCPPCICADQDLMGLCARSCGLCHSPEDNRIKFKNDIIYLLDQLFDALPHEYRPEIFYTDTSHIYEEAEYHTPDEDSMVLAGVHNLDHLTADGVDDVPDEVYDNIQVRNARQYYIHPEYNAMSDEHDIAVLELDEPLTLSDYVQPACLPSGEPRVNEYCEVAGWGASKPENANEDREHQSQNWLLQMFELGTSYPHLPAWGFELDEAKQTGNELKSGILQIVSQQACQKQYENDIITGNMFCAGSNAGVDTCLGDSGGPLVCHNPGDQRWEITGVTSWGRGCGGKFPGVYTKVVQYLDWLSHIEAGKGTPSRVDHFQFEDGDEDDDIFDYEASGDDLSTDFYKCGFEVELQIPQNGVPASGVITSPNYPKKYSSDEKCRWLITAPAGFHIELKFTFFKVEYDTSCRKDRVEIHHDGQGFYLCGNGIPEDTFTTTEKQMEIFFSSNKLINFPGFSAIYTIKRNQQQVSNIAASFERADDQPTGVETAINGICGRPLISPDRMVRILGGQPIRPTQWPWLGMLLEEDGEYIHMKCGVALICHQWAITSGDCARELTYGEKYVHKVKFGNMRWDQASKHQEEILVKSIIGKCSEMPNIEKEHPLFDGGYDYDIALIKFARPVAFNEYIQPICMKDYVHKKKGGFNCFAAGWGMNSQTMSTRQAHSAKINIVNDGYCSQIYKKKYSTQQMGDGGAPLICEADNGEWFLHGISIYGPGCNKRGDGPSVFVRPSVFLTFIEEATGGCVRSF</sequence>
<dbReference type="SMART" id="SM00042">
    <property type="entry name" value="CUB"/>
    <property type="match status" value="1"/>
</dbReference>
<organism evidence="9 10">
    <name type="scientific">Oikopleura dioica</name>
    <name type="common">Tunicate</name>
    <dbReference type="NCBI Taxonomy" id="34765"/>
    <lineage>
        <taxon>Eukaryota</taxon>
        <taxon>Metazoa</taxon>
        <taxon>Chordata</taxon>
        <taxon>Tunicata</taxon>
        <taxon>Appendicularia</taxon>
        <taxon>Copelata</taxon>
        <taxon>Oikopleuridae</taxon>
        <taxon>Oikopleura</taxon>
    </lineage>
</organism>
<feature type="compositionally biased region" description="Polar residues" evidence="5">
    <location>
        <begin position="225"/>
        <end position="235"/>
    </location>
</feature>
<keyword evidence="2" id="KW-0479">Metal-binding</keyword>
<evidence type="ECO:0000259" key="6">
    <source>
        <dbReference type="PROSITE" id="PS01180"/>
    </source>
</evidence>
<dbReference type="InterPro" id="IPR035914">
    <property type="entry name" value="Sperma_CUB_dom_sf"/>
</dbReference>
<dbReference type="Proteomes" id="UP001158576">
    <property type="component" value="Chromosome PAR"/>
</dbReference>